<dbReference type="GO" id="GO:0016592">
    <property type="term" value="C:mediator complex"/>
    <property type="evidence" value="ECO:0007669"/>
    <property type="project" value="TreeGrafter"/>
</dbReference>
<evidence type="ECO:0000256" key="1">
    <source>
        <dbReference type="ARBA" id="ARBA00004123"/>
    </source>
</evidence>
<evidence type="ECO:0000256" key="6">
    <source>
        <dbReference type="ARBA" id="ARBA00023163"/>
    </source>
</evidence>
<dbReference type="GO" id="GO:0003712">
    <property type="term" value="F:transcription coregulator activity"/>
    <property type="evidence" value="ECO:0007669"/>
    <property type="project" value="TreeGrafter"/>
</dbReference>
<name>A0A9Q1BCJ8_HOLLE</name>
<protein>
    <recommendedName>
        <fullName evidence="3">Mediator of RNA polymerase II transcription subunit 30</fullName>
    </recommendedName>
    <alternativeName>
        <fullName evidence="9">Mediator complex subunit 30</fullName>
    </alternativeName>
</protein>
<feature type="region of interest" description="Disordered" evidence="10">
    <location>
        <begin position="1"/>
        <end position="25"/>
    </location>
</feature>
<feature type="region of interest" description="Disordered" evidence="10">
    <location>
        <begin position="288"/>
        <end position="346"/>
    </location>
</feature>
<evidence type="ECO:0000256" key="10">
    <source>
        <dbReference type="SAM" id="MobiDB-lite"/>
    </source>
</evidence>
<evidence type="ECO:0000256" key="7">
    <source>
        <dbReference type="ARBA" id="ARBA00023242"/>
    </source>
</evidence>
<dbReference type="Proteomes" id="UP001152320">
    <property type="component" value="Chromosome 22"/>
</dbReference>
<accession>A0A9Q1BCJ8</accession>
<comment type="caution">
    <text evidence="11">The sequence shown here is derived from an EMBL/GenBank/DDBJ whole genome shotgun (WGS) entry which is preliminary data.</text>
</comment>
<comment type="similarity">
    <text evidence="2">Belongs to the Mediator complex subunit 30 family.</text>
</comment>
<keyword evidence="6" id="KW-0804">Transcription</keyword>
<dbReference type="Pfam" id="PF11315">
    <property type="entry name" value="Med30"/>
    <property type="match status" value="1"/>
</dbReference>
<evidence type="ECO:0000256" key="8">
    <source>
        <dbReference type="ARBA" id="ARBA00025687"/>
    </source>
</evidence>
<comment type="function">
    <text evidence="8">Component of the Mediator complex, a coactivator involved in the regulated transcription of nearly all RNA polymerase II-dependent genes. Mediator functions as a bridge to convey information from gene-specific regulatory proteins to the basal RNA polymerase II transcription machinery. Mediator is recruited to promoters by direct interactions with regulatory proteins and serves as a scaffold for the assembly of a functional preinitiation complex with RNA polymerase II and the general transcription factors.</text>
</comment>
<keyword evidence="5" id="KW-0010">Activator</keyword>
<evidence type="ECO:0000313" key="12">
    <source>
        <dbReference type="Proteomes" id="UP001152320"/>
    </source>
</evidence>
<evidence type="ECO:0000256" key="4">
    <source>
        <dbReference type="ARBA" id="ARBA00023015"/>
    </source>
</evidence>
<comment type="subcellular location">
    <subcellularLocation>
        <location evidence="1">Nucleus</location>
    </subcellularLocation>
</comment>
<reference evidence="11" key="1">
    <citation type="submission" date="2021-10" db="EMBL/GenBank/DDBJ databases">
        <title>Tropical sea cucumber genome reveals ecological adaptation and Cuvierian tubules defense mechanism.</title>
        <authorList>
            <person name="Chen T."/>
        </authorList>
    </citation>
    <scope>NUCLEOTIDE SEQUENCE</scope>
    <source>
        <strain evidence="11">Nanhai2018</strain>
        <tissue evidence="11">Muscle</tissue>
    </source>
</reference>
<evidence type="ECO:0000256" key="5">
    <source>
        <dbReference type="ARBA" id="ARBA00023159"/>
    </source>
</evidence>
<dbReference type="PANTHER" id="PTHR31705:SF4">
    <property type="entry name" value="MEDIATOR OF RNA POLYMERASE II TRANSCRIPTION SUBUNIT 30"/>
    <property type="match status" value="1"/>
</dbReference>
<gene>
    <name evidence="11" type="ORF">HOLleu_40154</name>
</gene>
<evidence type="ECO:0000313" key="11">
    <source>
        <dbReference type="EMBL" id="KAJ8020538.1"/>
    </source>
</evidence>
<evidence type="ECO:0000256" key="9">
    <source>
        <dbReference type="ARBA" id="ARBA00031981"/>
    </source>
</evidence>
<dbReference type="GO" id="GO:0045893">
    <property type="term" value="P:positive regulation of DNA-templated transcription"/>
    <property type="evidence" value="ECO:0007669"/>
    <property type="project" value="TreeGrafter"/>
</dbReference>
<feature type="compositionally biased region" description="Basic and acidic residues" evidence="10">
    <location>
        <begin position="311"/>
        <end position="346"/>
    </location>
</feature>
<dbReference type="AlphaFoldDB" id="A0A9Q1BCJ8"/>
<evidence type="ECO:0000256" key="3">
    <source>
        <dbReference type="ARBA" id="ARBA00019664"/>
    </source>
</evidence>
<keyword evidence="12" id="KW-1185">Reference proteome</keyword>
<dbReference type="OrthoDB" id="10067025at2759"/>
<keyword evidence="4" id="KW-0805">Transcription regulation</keyword>
<keyword evidence="7" id="KW-0539">Nucleus</keyword>
<dbReference type="InterPro" id="IPR021019">
    <property type="entry name" value="Mediator_Med30_met"/>
</dbReference>
<sequence>MRVYEVNSRVEDQMAGHGQQTGSAARDTTPLMYCKIGQATVQEIVNKTHDLFTTLQSLQLPNGATVTVQSYKEKQDKLKEIVKGITTSFKSLRAVYDRCNQIAASLEHTNPNDYIPMVGDPDNWSDLISSGYKERAQHLGEEKKELIEVGSLDKFHTWYVDALWYPEVSERTGEALGVERAFLTTGKIEKWFDEFMKFMSDEEEVKDGEDLLKVPQRIFNCDESGFPLTGKTEKVLAPTGVNLKQSWRAEVSKWKMDHIGQVGTKQNFASVFVPVWRKYARTNIAAPDRPLNRKRKGKDLPHTVSGSKFRQYLEKKKKGKEDEETRKRISREKREAMKKKEEKEAE</sequence>
<dbReference type="EMBL" id="JAIZAY010000022">
    <property type="protein sequence ID" value="KAJ8020538.1"/>
    <property type="molecule type" value="Genomic_DNA"/>
</dbReference>
<evidence type="ECO:0000256" key="2">
    <source>
        <dbReference type="ARBA" id="ARBA00010606"/>
    </source>
</evidence>
<dbReference type="PANTHER" id="PTHR31705">
    <property type="entry name" value="MEDIATOR OF RNA POLYMERASE II TRANSCRIPTION SUBUNIT 30"/>
    <property type="match status" value="1"/>
</dbReference>
<proteinExistence type="inferred from homology"/>
<organism evidence="11 12">
    <name type="scientific">Holothuria leucospilota</name>
    <name type="common">Black long sea cucumber</name>
    <name type="synonym">Mertensiothuria leucospilota</name>
    <dbReference type="NCBI Taxonomy" id="206669"/>
    <lineage>
        <taxon>Eukaryota</taxon>
        <taxon>Metazoa</taxon>
        <taxon>Echinodermata</taxon>
        <taxon>Eleutherozoa</taxon>
        <taxon>Echinozoa</taxon>
        <taxon>Holothuroidea</taxon>
        <taxon>Aspidochirotacea</taxon>
        <taxon>Aspidochirotida</taxon>
        <taxon>Holothuriidae</taxon>
        <taxon>Holothuria</taxon>
    </lineage>
</organism>